<evidence type="ECO:0000256" key="1">
    <source>
        <dbReference type="SAM" id="MobiDB-lite"/>
    </source>
</evidence>
<dbReference type="InterPro" id="IPR010310">
    <property type="entry name" value="T7SS_ESAT-6-like"/>
</dbReference>
<name>A0A0P6XST7_9CHLR</name>
<feature type="compositionally biased region" description="Pro residues" evidence="1">
    <location>
        <begin position="309"/>
        <end position="334"/>
    </location>
</feature>
<dbReference type="NCBIfam" id="TIGR03930">
    <property type="entry name" value="WXG100_ESAT6"/>
    <property type="match status" value="1"/>
</dbReference>
<comment type="caution">
    <text evidence="2">The sequence shown here is derived from an EMBL/GenBank/DDBJ whole genome shotgun (WGS) entry which is preliminary data.</text>
</comment>
<protein>
    <recommendedName>
        <fullName evidence="4">WXG100 family type VII secretion target</fullName>
    </recommendedName>
</protein>
<dbReference type="InterPro" id="IPR036689">
    <property type="entry name" value="ESAT-6-like_sf"/>
</dbReference>
<reference evidence="2 3" key="1">
    <citation type="submission" date="2015-07" db="EMBL/GenBank/DDBJ databases">
        <title>Whole genome sequence of Herpetosiphon geysericola DSM 7119.</title>
        <authorList>
            <person name="Hemp J."/>
            <person name="Ward L.M."/>
            <person name="Pace L.A."/>
            <person name="Fischer W.W."/>
        </authorList>
    </citation>
    <scope>NUCLEOTIDE SEQUENCE [LARGE SCALE GENOMIC DNA]</scope>
    <source>
        <strain evidence="2 3">DSM 7119</strain>
    </source>
</reference>
<feature type="compositionally biased region" description="Basic and acidic residues" evidence="1">
    <location>
        <begin position="285"/>
        <end position="295"/>
    </location>
</feature>
<organism evidence="2 3">
    <name type="scientific">Herpetosiphon geysericola</name>
    <dbReference type="NCBI Taxonomy" id="70996"/>
    <lineage>
        <taxon>Bacteria</taxon>
        <taxon>Bacillati</taxon>
        <taxon>Chloroflexota</taxon>
        <taxon>Chloroflexia</taxon>
        <taxon>Herpetosiphonales</taxon>
        <taxon>Herpetosiphonaceae</taxon>
        <taxon>Herpetosiphon</taxon>
    </lineage>
</organism>
<feature type="region of interest" description="Disordered" evidence="1">
    <location>
        <begin position="279"/>
        <end position="340"/>
    </location>
</feature>
<sequence>MAADLVQSDYERLGQVATQFQKLHDQQTQMEAMVRQTYQQLRSTWQGDAAVAFFAEMDDAIFPTLKRLQTALTSASTLTSQISQTFRQAEEEASKLMKFDGNGGAAGGGAGAAGGGASYSAEGSAFAAGGGSGGLDPAVNAKWATLTPDQQAAVLQSISNKICDEYGIEHVPVTVSDLADPPGLDLFGYRNDQGVFIDLDNMGDADRVLNTVAHEVRHEVQRQMGLLANPSSFDKFLRSMGIQESPKWPVNDVTEAMANEWHENFANYISPESDFAKYESQPVESDARKYGESYRDNLTLSEFESHIPKPTPQPVPVPTPGPTPVPPTATPTPTPVGKTK</sequence>
<keyword evidence="3" id="KW-1185">Reference proteome</keyword>
<evidence type="ECO:0000313" key="3">
    <source>
        <dbReference type="Proteomes" id="UP000050277"/>
    </source>
</evidence>
<dbReference type="EMBL" id="LGKP01000022">
    <property type="protein sequence ID" value="KPL86094.1"/>
    <property type="molecule type" value="Genomic_DNA"/>
</dbReference>
<dbReference type="Proteomes" id="UP000050277">
    <property type="component" value="Unassembled WGS sequence"/>
</dbReference>
<dbReference type="Pfam" id="PF06013">
    <property type="entry name" value="WXG100"/>
    <property type="match status" value="1"/>
</dbReference>
<accession>A0A0P6XST7</accession>
<dbReference type="RefSeq" id="WP_054535189.1">
    <property type="nucleotide sequence ID" value="NZ_LGKP01000022.1"/>
</dbReference>
<dbReference type="AlphaFoldDB" id="A0A0P6XST7"/>
<dbReference type="Gene3D" id="1.10.287.1060">
    <property type="entry name" value="ESAT-6-like"/>
    <property type="match status" value="1"/>
</dbReference>
<evidence type="ECO:0008006" key="4">
    <source>
        <dbReference type="Google" id="ProtNLM"/>
    </source>
</evidence>
<dbReference type="STRING" id="70996.SE18_14580"/>
<proteinExistence type="predicted"/>
<evidence type="ECO:0000313" key="2">
    <source>
        <dbReference type="EMBL" id="KPL86094.1"/>
    </source>
</evidence>
<gene>
    <name evidence="2" type="ORF">SE18_14580</name>
</gene>
<dbReference type="SUPFAM" id="SSF140453">
    <property type="entry name" value="EsxAB dimer-like"/>
    <property type="match status" value="1"/>
</dbReference>
<dbReference type="OrthoDB" id="2088068at2"/>